<name>A0A552G1X2_MICAE</name>
<dbReference type="PANTHER" id="PTHR36449:SF1">
    <property type="entry name" value="ACETYLTRANSFERASE"/>
    <property type="match status" value="1"/>
</dbReference>
<evidence type="ECO:0000313" key="5">
    <source>
        <dbReference type="Proteomes" id="UP000316958"/>
    </source>
</evidence>
<dbReference type="SUPFAM" id="SSF55729">
    <property type="entry name" value="Acyl-CoA N-acyltransferases (Nat)"/>
    <property type="match status" value="1"/>
</dbReference>
<dbReference type="EMBL" id="SFBE01000080">
    <property type="protein sequence ID" value="TRU52965.1"/>
    <property type="molecule type" value="Genomic_DNA"/>
</dbReference>
<evidence type="ECO:0000313" key="4">
    <source>
        <dbReference type="EMBL" id="TRU52965.1"/>
    </source>
</evidence>
<keyword evidence="1" id="KW-1277">Toxin-antitoxin system</keyword>
<keyword evidence="3" id="KW-0012">Acyltransferase</keyword>
<dbReference type="AlphaFoldDB" id="A0A552G1X2"/>
<organism evidence="4 5">
    <name type="scientific">Microcystis aeruginosa Ma_QC_Ch_20071001_S25D</name>
    <dbReference type="NCBI Taxonomy" id="2486250"/>
    <lineage>
        <taxon>Bacteria</taxon>
        <taxon>Bacillati</taxon>
        <taxon>Cyanobacteriota</taxon>
        <taxon>Cyanophyceae</taxon>
        <taxon>Oscillatoriophycideae</taxon>
        <taxon>Chroococcales</taxon>
        <taxon>Microcystaceae</taxon>
        <taxon>Microcystis</taxon>
    </lineage>
</organism>
<evidence type="ECO:0000256" key="2">
    <source>
        <dbReference type="ARBA" id="ARBA00022679"/>
    </source>
</evidence>
<dbReference type="InterPro" id="IPR016181">
    <property type="entry name" value="Acyl_CoA_acyltransferase"/>
</dbReference>
<protein>
    <submittedName>
        <fullName evidence="4">GNAT family N-acetyltransferase</fullName>
    </submittedName>
</protein>
<dbReference type="Gene3D" id="3.40.630.30">
    <property type="match status" value="1"/>
</dbReference>
<dbReference type="GO" id="GO:0016746">
    <property type="term" value="F:acyltransferase activity"/>
    <property type="evidence" value="ECO:0007669"/>
    <property type="project" value="UniProtKB-KW"/>
</dbReference>
<comment type="caution">
    <text evidence="4">The sequence shown here is derived from an EMBL/GenBank/DDBJ whole genome shotgun (WGS) entry which is preliminary data.</text>
</comment>
<accession>A0A552G1X2</accession>
<dbReference type="PANTHER" id="PTHR36449">
    <property type="entry name" value="ACETYLTRANSFERASE-RELATED"/>
    <property type="match status" value="1"/>
</dbReference>
<proteinExistence type="predicted"/>
<keyword evidence="2 4" id="KW-0808">Transferase</keyword>
<evidence type="ECO:0000256" key="1">
    <source>
        <dbReference type="ARBA" id="ARBA00022649"/>
    </source>
</evidence>
<reference evidence="4 5" key="1">
    <citation type="submission" date="2019-01" db="EMBL/GenBank/DDBJ databases">
        <title>Coherence of Microcystis species and biogeography revealed through population genomics.</title>
        <authorList>
            <person name="Perez-Carrascal O.M."/>
            <person name="Terrat Y."/>
            <person name="Giani A."/>
            <person name="Fortin N."/>
            <person name="Tromas N."/>
            <person name="Shapiro B.J."/>
        </authorList>
    </citation>
    <scope>NUCLEOTIDE SEQUENCE [LARGE SCALE GENOMIC DNA]</scope>
    <source>
        <strain evidence="4">Ma_QC_Ch_20071001_S25D</strain>
    </source>
</reference>
<gene>
    <name evidence="4" type="ORF">EWV57_04585</name>
</gene>
<evidence type="ECO:0000256" key="3">
    <source>
        <dbReference type="ARBA" id="ARBA00023315"/>
    </source>
</evidence>
<sequence length="173" mass="19895">MDNEAEKRWNFVPIHQKYQREYFDCGYPVLNDYLKKYARQNHEKGIAKTFIAISQSEPLKIEGYYTVSASVIEFDSLPKSYQKGMPTYPIPALLIGKLAVDNSVRGQGLGGELLVDALFRAVKASQEIGIFAVRVDAIDLRAKEFYLKYEFIPFQDQPLSLFLPMKTILREFI</sequence>
<dbReference type="Proteomes" id="UP000316958">
    <property type="component" value="Unassembled WGS sequence"/>
</dbReference>